<sequence>MSVHFDSFLFYCESTVFEEPDFKGYMYEGSTNGGCTDVPDPSRNCIGSMKTTDCIVIYEYTQCHGRSDKHNGYGIVITSDEHNFTSRNFERLHRLSKIASFRDCTQLEKDSQVHLDFYDGHFLPFLTYRNVCTCTLLPNAIRHSADTVTLNLLLYGKCVNLHYEDNCNDKPFQIGKYGETGNVDTGSYQSFKPCKLPQHCVIMNAVLTQLEPLNDIINLQNLTNTVTIGATETFRNNGGGTLEEDYSVEKDIEENFQFGFAKEFSQMNSISFDVGVKIGVKSSFMGGLVSASAEIQEGLSTKYQSTSSSTETKEYGVKRTTKFKVDKKVIIPPCTEYKVGSTVQVAKDVEIDYRVEYKITGFIQPNIKMKSTEIRAYLGGMKYIKDVDEFTVLAETTALMKATFGLETFADAKGAIIAPCLKVNKQLMYKPRGTLMHLNNSFMN</sequence>
<evidence type="ECO:0000313" key="1">
    <source>
        <dbReference type="EMBL" id="ODM90151.1"/>
    </source>
</evidence>
<evidence type="ECO:0000313" key="2">
    <source>
        <dbReference type="Proteomes" id="UP000094527"/>
    </source>
</evidence>
<dbReference type="Proteomes" id="UP000094527">
    <property type="component" value="Unassembled WGS sequence"/>
</dbReference>
<organism evidence="1 2">
    <name type="scientific">Orchesella cincta</name>
    <name type="common">Springtail</name>
    <name type="synonym">Podura cincta</name>
    <dbReference type="NCBI Taxonomy" id="48709"/>
    <lineage>
        <taxon>Eukaryota</taxon>
        <taxon>Metazoa</taxon>
        <taxon>Ecdysozoa</taxon>
        <taxon>Arthropoda</taxon>
        <taxon>Hexapoda</taxon>
        <taxon>Collembola</taxon>
        <taxon>Entomobryomorpha</taxon>
        <taxon>Entomobryoidea</taxon>
        <taxon>Orchesellidae</taxon>
        <taxon>Orchesellinae</taxon>
        <taxon>Orchesella</taxon>
    </lineage>
</organism>
<dbReference type="Gene3D" id="2.170.15.10">
    <property type="entry name" value="Proaerolysin, chain A, domain 3"/>
    <property type="match status" value="1"/>
</dbReference>
<keyword evidence="2" id="KW-1185">Reference proteome</keyword>
<protein>
    <submittedName>
        <fullName evidence="1">Uncharacterized protein</fullName>
    </submittedName>
</protein>
<gene>
    <name evidence="1" type="ORF">Ocin01_16531</name>
</gene>
<dbReference type="EMBL" id="LJIJ01002142">
    <property type="protein sequence ID" value="ODM90151.1"/>
    <property type="molecule type" value="Genomic_DNA"/>
</dbReference>
<proteinExistence type="predicted"/>
<name>A0A1D2MB64_ORCCI</name>
<dbReference type="AlphaFoldDB" id="A0A1D2MB64"/>
<accession>A0A1D2MB64</accession>
<dbReference type="SUPFAM" id="SSF56973">
    <property type="entry name" value="Aerolisin/ETX pore-forming domain"/>
    <property type="match status" value="1"/>
</dbReference>
<comment type="caution">
    <text evidence="1">The sequence shown here is derived from an EMBL/GenBank/DDBJ whole genome shotgun (WGS) entry which is preliminary data.</text>
</comment>
<reference evidence="1 2" key="1">
    <citation type="journal article" date="2016" name="Genome Biol. Evol.">
        <title>Gene Family Evolution Reflects Adaptation to Soil Environmental Stressors in the Genome of the Collembolan Orchesella cincta.</title>
        <authorList>
            <person name="Faddeeva-Vakhrusheva A."/>
            <person name="Derks M.F."/>
            <person name="Anvar S.Y."/>
            <person name="Agamennone V."/>
            <person name="Suring W."/>
            <person name="Smit S."/>
            <person name="van Straalen N.M."/>
            <person name="Roelofs D."/>
        </authorList>
    </citation>
    <scope>NUCLEOTIDE SEQUENCE [LARGE SCALE GENOMIC DNA]</scope>
    <source>
        <tissue evidence="1">Mixed pool</tissue>
    </source>
</reference>